<dbReference type="InterPro" id="IPR011013">
    <property type="entry name" value="Gal_mutarotase_sf_dom"/>
</dbReference>
<evidence type="ECO:0000313" key="1">
    <source>
        <dbReference type="EMBL" id="PLT31880.1"/>
    </source>
</evidence>
<evidence type="ECO:0000313" key="2">
    <source>
        <dbReference type="Proteomes" id="UP000234748"/>
    </source>
</evidence>
<dbReference type="SUPFAM" id="SSF74650">
    <property type="entry name" value="Galactose mutarotase-like"/>
    <property type="match status" value="1"/>
</dbReference>
<dbReference type="GO" id="GO:0005975">
    <property type="term" value="P:carbohydrate metabolic process"/>
    <property type="evidence" value="ECO:0007669"/>
    <property type="project" value="InterPro"/>
</dbReference>
<dbReference type="RefSeq" id="WP_101639661.1">
    <property type="nucleotide sequence ID" value="NZ_PGUY01000001.1"/>
</dbReference>
<keyword evidence="2" id="KW-1185">Reference proteome</keyword>
<dbReference type="Pfam" id="PF01263">
    <property type="entry name" value="Aldose_epim"/>
    <property type="match status" value="1"/>
</dbReference>
<protein>
    <submittedName>
        <fullName evidence="1">Aldose epimerase</fullName>
    </submittedName>
</protein>
<dbReference type="GO" id="GO:0016853">
    <property type="term" value="F:isomerase activity"/>
    <property type="evidence" value="ECO:0007669"/>
    <property type="project" value="InterPro"/>
</dbReference>
<dbReference type="EMBL" id="PGUY01000001">
    <property type="protein sequence ID" value="PLT31880.1"/>
    <property type="molecule type" value="Genomic_DNA"/>
</dbReference>
<dbReference type="PANTHER" id="PTHR11122:SF13">
    <property type="entry name" value="GLUCOSE-6-PHOSPHATE 1-EPIMERASE"/>
    <property type="match status" value="1"/>
</dbReference>
<dbReference type="PANTHER" id="PTHR11122">
    <property type="entry name" value="APOSPORY-ASSOCIATED PROTEIN C-RELATED"/>
    <property type="match status" value="1"/>
</dbReference>
<gene>
    <name evidence="1" type="ORF">CUU66_00165</name>
</gene>
<sequence>MYQIKQYEDGEYKIYELTDMESDSWLKVAPERGGLIIGFGVDGEELLFLNKETFYNRDANVRGGIPILFPISGQLNNGQYEWGGQVYSMKNHGVARNYPWEVVRTSTDNGVSMTLKLSSNEDTKQSFPFDFELEFTYSLKGRTLTITQEYLNHSDDSMPIYAGFHPYFWTKQKDLHYTTDAQHYFDYNDLNTHSIAESIDLSDKKESLALIDSSNREIGFELPDTHKHITMQYGPEFKYIYLWSEADQDFICVEPWMARTGELHRKQELVEIGPRESLSTFLKISAG</sequence>
<proteinExistence type="predicted"/>
<dbReference type="OrthoDB" id="9795355at2"/>
<dbReference type="Proteomes" id="UP000234748">
    <property type="component" value="Unassembled WGS sequence"/>
</dbReference>
<dbReference type="InterPro" id="IPR008183">
    <property type="entry name" value="Aldose_1/G6P_1-epimerase"/>
</dbReference>
<reference evidence="1 2" key="1">
    <citation type="submission" date="2017-11" db="EMBL/GenBank/DDBJ databases">
        <title>Comparitive Functional Genomics of Dry Heat Resistant strains isolated from the Viking Spacecraft.</title>
        <authorList>
            <person name="Seuylemezian A."/>
            <person name="Cooper K."/>
            <person name="Vaishampayan P."/>
        </authorList>
    </citation>
    <scope>NUCLEOTIDE SEQUENCE [LARGE SCALE GENOMIC DNA]</scope>
    <source>
        <strain evidence="1 2">V1-29</strain>
    </source>
</reference>
<dbReference type="AlphaFoldDB" id="A0A2N5MC02"/>
<accession>A0A2N5MC02</accession>
<organism evidence="1 2">
    <name type="scientific">Peribacillus deserti</name>
    <dbReference type="NCBI Taxonomy" id="673318"/>
    <lineage>
        <taxon>Bacteria</taxon>
        <taxon>Bacillati</taxon>
        <taxon>Bacillota</taxon>
        <taxon>Bacilli</taxon>
        <taxon>Bacillales</taxon>
        <taxon>Bacillaceae</taxon>
        <taxon>Peribacillus</taxon>
    </lineage>
</organism>
<comment type="caution">
    <text evidence="1">The sequence shown here is derived from an EMBL/GenBank/DDBJ whole genome shotgun (WGS) entry which is preliminary data.</text>
</comment>
<name>A0A2N5MC02_9BACI</name>
<dbReference type="GO" id="GO:0030246">
    <property type="term" value="F:carbohydrate binding"/>
    <property type="evidence" value="ECO:0007669"/>
    <property type="project" value="InterPro"/>
</dbReference>
<dbReference type="Gene3D" id="2.70.98.10">
    <property type="match status" value="1"/>
</dbReference>
<dbReference type="InterPro" id="IPR014718">
    <property type="entry name" value="GH-type_carb-bd"/>
</dbReference>